<protein>
    <recommendedName>
        <fullName evidence="10">Centrosomal protein of 76 kDa</fullName>
    </recommendedName>
</protein>
<dbReference type="Proteomes" id="UP001489004">
    <property type="component" value="Unassembled WGS sequence"/>
</dbReference>
<evidence type="ECO:0000256" key="1">
    <source>
        <dbReference type="ARBA" id="ARBA00004300"/>
    </source>
</evidence>
<sequence>MAGQGEKPVPTAAGPPSSTSSSLPPEQITELRKVVKERLKNLGVNDQVRTLVAATKNTTNGDKVRTKEQAIQELKGRGVIDQLVKSLGSAADLVDKSKQPAQATPAAHAAGSQTGRKSPTEPTKQGKRYLHVKIKGGSKFARYATKDPEPYEQLVVAGELFGQRFRSTAVSAGLTARVEVSALVEVPGGAGAEVPQLTTLRQQLHLVVLRTFPAAIAPGGRLTGLNGTQPLPDAPTSAAEIDKWSLHSEIVGTASVDWRRALCSRGAHTSFSLELLRGVSPGPRSQDVMGVLGLELEVLPPPSKPADATALKAQLEHEQKRELEGLESFTARAKAWWSEYVQSNATFKERLVKLLAYGEDGLQRPTCTYVKSLQLGRHLASPREAARFVSLMLPKDETHAEECWASLHTVVASGMASQEEKALLLCGLLIGFGLDAWVCVGADVQGPHMWVMTRAAPKGGTTFWEPSTGVRYNPGSSGQHRGCPYRSLDSVFNHRRLFANCQEDNSIRASSYAFEDSSLWRELVMQPQDSPAAPWVRFDLLMPPLDTGALELRLETELKRLISDYRAVALGLPSTQWDDAVGYLLMPSLAAYEQEAVSGSPASGNEEFQQSIKRSVPAGCIFKGFPQHHRSLSRPRIAAALLKEHAVADMLAVSAPDASFALRLRITQYPENVVSAWLMLAVKYR</sequence>
<proteinExistence type="predicted"/>
<evidence type="ECO:0000256" key="3">
    <source>
        <dbReference type="SAM" id="MobiDB-lite"/>
    </source>
</evidence>
<feature type="domain" description="CEP76 N-terminal" evidence="6">
    <location>
        <begin position="30"/>
        <end position="87"/>
    </location>
</feature>
<keyword evidence="2" id="KW-0963">Cytoplasm</keyword>
<evidence type="ECO:0000259" key="6">
    <source>
        <dbReference type="Pfam" id="PF24654"/>
    </source>
</evidence>
<dbReference type="InterPro" id="IPR028926">
    <property type="entry name" value="CEP76-C2"/>
</dbReference>
<accession>A0AAW1QS05</accession>
<dbReference type="Pfam" id="PF24654">
    <property type="entry name" value="CEP76_N"/>
    <property type="match status" value="1"/>
</dbReference>
<evidence type="ECO:0000259" key="5">
    <source>
        <dbReference type="Pfam" id="PF24652"/>
    </source>
</evidence>
<feature type="domain" description="CEP76/DRC7 peptidase-like" evidence="7">
    <location>
        <begin position="402"/>
        <end position="523"/>
    </location>
</feature>
<dbReference type="Pfam" id="PF15627">
    <property type="entry name" value="CEP76-C2"/>
    <property type="match status" value="1"/>
</dbReference>
<dbReference type="PANTHER" id="PTHR46436:SF1">
    <property type="entry name" value="CENTROSOMAL PROTEIN OF 76 KDA"/>
    <property type="match status" value="1"/>
</dbReference>
<evidence type="ECO:0000313" key="8">
    <source>
        <dbReference type="EMBL" id="KAK9824234.1"/>
    </source>
</evidence>
<dbReference type="Pfam" id="PF24652">
    <property type="entry name" value="CEP76_C"/>
    <property type="match status" value="1"/>
</dbReference>
<evidence type="ECO:0000259" key="4">
    <source>
        <dbReference type="Pfam" id="PF15627"/>
    </source>
</evidence>
<feature type="region of interest" description="Disordered" evidence="3">
    <location>
        <begin position="95"/>
        <end position="127"/>
    </location>
</feature>
<keyword evidence="9" id="KW-1185">Reference proteome</keyword>
<evidence type="ECO:0008006" key="10">
    <source>
        <dbReference type="Google" id="ProtNLM"/>
    </source>
</evidence>
<dbReference type="PANTHER" id="PTHR46436">
    <property type="entry name" value="CENTROSOMAL PROTEIN OF 76 KDA"/>
    <property type="match status" value="1"/>
</dbReference>
<feature type="compositionally biased region" description="Low complexity" evidence="3">
    <location>
        <begin position="99"/>
        <end position="110"/>
    </location>
</feature>
<dbReference type="InterPro" id="IPR056289">
    <property type="entry name" value="CEP76_N"/>
</dbReference>
<dbReference type="InterPro" id="IPR056288">
    <property type="entry name" value="CEP76_C"/>
</dbReference>
<dbReference type="EMBL" id="JALJOR010000002">
    <property type="protein sequence ID" value="KAK9824234.1"/>
    <property type="molecule type" value="Genomic_DNA"/>
</dbReference>
<organism evidence="8 9">
    <name type="scientific">[Myrmecia] bisecta</name>
    <dbReference type="NCBI Taxonomy" id="41462"/>
    <lineage>
        <taxon>Eukaryota</taxon>
        <taxon>Viridiplantae</taxon>
        <taxon>Chlorophyta</taxon>
        <taxon>core chlorophytes</taxon>
        <taxon>Trebouxiophyceae</taxon>
        <taxon>Trebouxiales</taxon>
        <taxon>Trebouxiaceae</taxon>
        <taxon>Myrmecia</taxon>
    </lineage>
</organism>
<feature type="compositionally biased region" description="Low complexity" evidence="3">
    <location>
        <begin position="10"/>
        <end position="25"/>
    </location>
</feature>
<reference evidence="8 9" key="1">
    <citation type="journal article" date="2024" name="Nat. Commun.">
        <title>Phylogenomics reveals the evolutionary origins of lichenization in chlorophyte algae.</title>
        <authorList>
            <person name="Puginier C."/>
            <person name="Libourel C."/>
            <person name="Otte J."/>
            <person name="Skaloud P."/>
            <person name="Haon M."/>
            <person name="Grisel S."/>
            <person name="Petersen M."/>
            <person name="Berrin J.G."/>
            <person name="Delaux P.M."/>
            <person name="Dal Grande F."/>
            <person name="Keller J."/>
        </authorList>
    </citation>
    <scope>NUCLEOTIDE SEQUENCE [LARGE SCALE GENOMIC DNA]</scope>
    <source>
        <strain evidence="8 9">SAG 2043</strain>
    </source>
</reference>
<dbReference type="InterPro" id="IPR056290">
    <property type="entry name" value="CEPT76/DRC7_peptidase-like_dom"/>
</dbReference>
<feature type="compositionally biased region" description="Polar residues" evidence="3">
    <location>
        <begin position="111"/>
        <end position="123"/>
    </location>
</feature>
<feature type="domain" description="CEP76 C2" evidence="4">
    <location>
        <begin position="124"/>
        <end position="302"/>
    </location>
</feature>
<evidence type="ECO:0000256" key="2">
    <source>
        <dbReference type="ARBA" id="ARBA00022490"/>
    </source>
</evidence>
<comment type="subcellular location">
    <subcellularLocation>
        <location evidence="1">Cytoplasm</location>
        <location evidence="1">Cytoskeleton</location>
        <location evidence="1">Microtubule organizing center</location>
        <location evidence="1">Centrosome</location>
    </subcellularLocation>
</comment>
<gene>
    <name evidence="8" type="ORF">WJX72_008815</name>
</gene>
<dbReference type="Pfam" id="PF24656">
    <property type="entry name" value="CEPT76_peptidase"/>
    <property type="match status" value="1"/>
</dbReference>
<evidence type="ECO:0000313" key="9">
    <source>
        <dbReference type="Proteomes" id="UP001489004"/>
    </source>
</evidence>
<comment type="caution">
    <text evidence="8">The sequence shown here is derived from an EMBL/GenBank/DDBJ whole genome shotgun (WGS) entry which is preliminary data.</text>
</comment>
<dbReference type="InterPro" id="IPR052299">
    <property type="entry name" value="CEP76"/>
</dbReference>
<evidence type="ECO:0000259" key="7">
    <source>
        <dbReference type="Pfam" id="PF24656"/>
    </source>
</evidence>
<dbReference type="AlphaFoldDB" id="A0AAW1QS05"/>
<name>A0AAW1QS05_9CHLO</name>
<feature type="region of interest" description="Disordered" evidence="3">
    <location>
        <begin position="1"/>
        <end position="27"/>
    </location>
</feature>
<feature type="domain" description="Centrosomal protein of 76 kDa C-terminal" evidence="5">
    <location>
        <begin position="545"/>
        <end position="685"/>
    </location>
</feature>